<proteinExistence type="predicted"/>
<sequence length="346" mass="37879">MPLALNALEGAPIKEELSKVMLNNGRHLQAGSDKVEKPATSNLTEASQAARSYAASETELRPHEYSYCVVSCLVAFCLNCPLGAIALALSAHAHQLLLMPDPRQSFNHFSSRLDAQLGYPPEQIGTIRSNGATKTNNPFYQQRWMKAFDSAPNHLVSEADDANENEDEAAKRQSQTEELPERTRLKRGEISAIYTNDSHLKCSTLLPSTRGLKTMDNAPINPSVSEGVMGLQATGTDQLDGLDCLVGFEAANLDDLEAAVRRYEARQKLARRLGRVAMVLNVVGICVTMFSLIIVFFLLSQVGGDDDSAGANQAVVTGQRDKLNRVTCSSSKHEQIFEEAAWRKKE</sequence>
<keyword evidence="2" id="KW-0812">Transmembrane</keyword>
<evidence type="ECO:0000313" key="3">
    <source>
        <dbReference type="EMBL" id="VEL36159.1"/>
    </source>
</evidence>
<feature type="compositionally biased region" description="Acidic residues" evidence="1">
    <location>
        <begin position="158"/>
        <end position="167"/>
    </location>
</feature>
<feature type="region of interest" description="Disordered" evidence="1">
    <location>
        <begin position="158"/>
        <end position="181"/>
    </location>
</feature>
<dbReference type="EMBL" id="CAAALY010251540">
    <property type="protein sequence ID" value="VEL36159.1"/>
    <property type="molecule type" value="Genomic_DNA"/>
</dbReference>
<comment type="caution">
    <text evidence="3">The sequence shown here is derived from an EMBL/GenBank/DDBJ whole genome shotgun (WGS) entry which is preliminary data.</text>
</comment>
<organism evidence="3 4">
    <name type="scientific">Protopolystoma xenopodis</name>
    <dbReference type="NCBI Taxonomy" id="117903"/>
    <lineage>
        <taxon>Eukaryota</taxon>
        <taxon>Metazoa</taxon>
        <taxon>Spiralia</taxon>
        <taxon>Lophotrochozoa</taxon>
        <taxon>Platyhelminthes</taxon>
        <taxon>Monogenea</taxon>
        <taxon>Polyopisthocotylea</taxon>
        <taxon>Polystomatidea</taxon>
        <taxon>Polystomatidae</taxon>
        <taxon>Protopolystoma</taxon>
    </lineage>
</organism>
<feature type="transmembrane region" description="Helical" evidence="2">
    <location>
        <begin position="276"/>
        <end position="299"/>
    </location>
</feature>
<dbReference type="AlphaFoldDB" id="A0A3S5BRF8"/>
<keyword evidence="4" id="KW-1185">Reference proteome</keyword>
<name>A0A3S5BRF8_9PLAT</name>
<feature type="compositionally biased region" description="Basic and acidic residues" evidence="1">
    <location>
        <begin position="168"/>
        <end position="181"/>
    </location>
</feature>
<evidence type="ECO:0000256" key="2">
    <source>
        <dbReference type="SAM" id="Phobius"/>
    </source>
</evidence>
<evidence type="ECO:0000313" key="4">
    <source>
        <dbReference type="Proteomes" id="UP000784294"/>
    </source>
</evidence>
<evidence type="ECO:0000256" key="1">
    <source>
        <dbReference type="SAM" id="MobiDB-lite"/>
    </source>
</evidence>
<keyword evidence="2" id="KW-0472">Membrane</keyword>
<accession>A0A3S5BRF8</accession>
<feature type="transmembrane region" description="Helical" evidence="2">
    <location>
        <begin position="65"/>
        <end position="89"/>
    </location>
</feature>
<gene>
    <name evidence="3" type="ORF">PXEA_LOCUS29599</name>
</gene>
<keyword evidence="2" id="KW-1133">Transmembrane helix</keyword>
<dbReference type="Proteomes" id="UP000784294">
    <property type="component" value="Unassembled WGS sequence"/>
</dbReference>
<reference evidence="3" key="1">
    <citation type="submission" date="2018-11" db="EMBL/GenBank/DDBJ databases">
        <authorList>
            <consortium name="Pathogen Informatics"/>
        </authorList>
    </citation>
    <scope>NUCLEOTIDE SEQUENCE</scope>
</reference>
<protein>
    <submittedName>
        <fullName evidence="3">Uncharacterized protein</fullName>
    </submittedName>
</protein>